<dbReference type="EMBL" id="FUWH01000002">
    <property type="protein sequence ID" value="SJZ51905.1"/>
    <property type="molecule type" value="Genomic_DNA"/>
</dbReference>
<proteinExistence type="predicted"/>
<protein>
    <submittedName>
        <fullName evidence="2">Uncharacterized protein</fullName>
    </submittedName>
</protein>
<dbReference type="Proteomes" id="UP000190888">
    <property type="component" value="Unassembled WGS sequence"/>
</dbReference>
<dbReference type="RefSeq" id="WP_176112906.1">
    <property type="nucleotide sequence ID" value="NZ_FUWH01000002.1"/>
</dbReference>
<evidence type="ECO:0000256" key="1">
    <source>
        <dbReference type="SAM" id="MobiDB-lite"/>
    </source>
</evidence>
<sequence>MNSKKSNTDKKSQSDTSAVKAETKIRGLEHEADKERTRKPGSQSNSSDRHNTGRGGGK</sequence>
<feature type="compositionally biased region" description="Basic and acidic residues" evidence="1">
    <location>
        <begin position="21"/>
        <end position="38"/>
    </location>
</feature>
<accession>A0A1T4LAZ3</accession>
<keyword evidence="3" id="KW-1185">Reference proteome</keyword>
<dbReference type="STRING" id="413434.SAMN04488132_102407"/>
<name>A0A1T4LAZ3_9BACT</name>
<feature type="region of interest" description="Disordered" evidence="1">
    <location>
        <begin position="1"/>
        <end position="58"/>
    </location>
</feature>
<evidence type="ECO:0000313" key="3">
    <source>
        <dbReference type="Proteomes" id="UP000190888"/>
    </source>
</evidence>
<reference evidence="2 3" key="1">
    <citation type="submission" date="2017-02" db="EMBL/GenBank/DDBJ databases">
        <authorList>
            <person name="Peterson S.W."/>
        </authorList>
    </citation>
    <scope>NUCLEOTIDE SEQUENCE [LARGE SCALE GENOMIC DNA]</scope>
    <source>
        <strain evidence="2 3">DSM 22335</strain>
    </source>
</reference>
<evidence type="ECO:0000313" key="2">
    <source>
        <dbReference type="EMBL" id="SJZ51905.1"/>
    </source>
</evidence>
<organism evidence="2 3">
    <name type="scientific">Sediminibacterium ginsengisoli</name>
    <dbReference type="NCBI Taxonomy" id="413434"/>
    <lineage>
        <taxon>Bacteria</taxon>
        <taxon>Pseudomonadati</taxon>
        <taxon>Bacteroidota</taxon>
        <taxon>Chitinophagia</taxon>
        <taxon>Chitinophagales</taxon>
        <taxon>Chitinophagaceae</taxon>
        <taxon>Sediminibacterium</taxon>
    </lineage>
</organism>
<feature type="compositionally biased region" description="Basic and acidic residues" evidence="1">
    <location>
        <begin position="1"/>
        <end position="13"/>
    </location>
</feature>
<gene>
    <name evidence="2" type="ORF">SAMN04488132_102407</name>
</gene>
<dbReference type="AlphaFoldDB" id="A0A1T4LAZ3"/>